<dbReference type="PROSITE" id="PS50994">
    <property type="entry name" value="INTEGRASE"/>
    <property type="match status" value="1"/>
</dbReference>
<sequence length="490" mass="56217">MSAHRLQRYAIFLQGYNYRIEHVKGCNNLSADTLSRLPINGIKEKMTEEIDCELDLNFILGDIDSISLMDIQKEIQEDFVLKNVYNAILSGKWPDKKNVSEEVMPYFSRKNEFSLENGFIFWGHRVVIPKKFQNSLLNELHSTHLGIVKMKSIARSYVWWPGIDKDLELVTKQCVSCRENRDNPPQIKNTSWPVPKGPGERIHIDFLGPWNNMMFVVIIDAFSKFVYVKRMVNINTMSTIHVLREYFSNWGIPRILVSDNGTSLCSHEMENFLQKNGVKHICIAPFHPASNGAAENLVRTFKNFLKKSGCNIKTVDFDIQRFILAYNSTSHCSTKKSPAELHLGRPLYNALDRLKFFKDSSDDNDTSCYKNNNHCKVRSFKVGDTVLFKNYGQGPKWLSGKIVNKLSPVTYLVAKIGNLNNTCKRHVNQILFHLPDTNMNVPNTYSQVNSSVGSDPVRNHEPSSQLFNPPSPCINTRVRREIRVPQKLNL</sequence>
<dbReference type="AlphaFoldDB" id="A0A8D8PMG0"/>
<dbReference type="SUPFAM" id="SSF53098">
    <property type="entry name" value="Ribonuclease H-like"/>
    <property type="match status" value="1"/>
</dbReference>
<dbReference type="Pfam" id="PF17921">
    <property type="entry name" value="Integrase_H2C2"/>
    <property type="match status" value="1"/>
</dbReference>
<dbReference type="InterPro" id="IPR001584">
    <property type="entry name" value="Integrase_cat-core"/>
</dbReference>
<dbReference type="GO" id="GO:0003964">
    <property type="term" value="F:RNA-directed DNA polymerase activity"/>
    <property type="evidence" value="ECO:0007669"/>
    <property type="project" value="UniProtKB-EC"/>
</dbReference>
<dbReference type="InterPro" id="IPR041588">
    <property type="entry name" value="Integrase_H2C2"/>
</dbReference>
<dbReference type="InterPro" id="IPR050951">
    <property type="entry name" value="Retrovirus_Pol_polyprotein"/>
</dbReference>
<evidence type="ECO:0000259" key="3">
    <source>
        <dbReference type="PROSITE" id="PS50994"/>
    </source>
</evidence>
<feature type="region of interest" description="Disordered" evidence="2">
    <location>
        <begin position="448"/>
        <end position="470"/>
    </location>
</feature>
<organism evidence="4">
    <name type="scientific">Cacopsylla melanoneura</name>
    <dbReference type="NCBI Taxonomy" id="428564"/>
    <lineage>
        <taxon>Eukaryota</taxon>
        <taxon>Metazoa</taxon>
        <taxon>Ecdysozoa</taxon>
        <taxon>Arthropoda</taxon>
        <taxon>Hexapoda</taxon>
        <taxon>Insecta</taxon>
        <taxon>Pterygota</taxon>
        <taxon>Neoptera</taxon>
        <taxon>Paraneoptera</taxon>
        <taxon>Hemiptera</taxon>
        <taxon>Sternorrhyncha</taxon>
        <taxon>Psylloidea</taxon>
        <taxon>Psyllidae</taxon>
        <taxon>Psyllinae</taxon>
        <taxon>Cacopsylla</taxon>
    </lineage>
</organism>
<proteinExistence type="predicted"/>
<dbReference type="PANTHER" id="PTHR37984:SF5">
    <property type="entry name" value="PROTEIN NYNRIN-LIKE"/>
    <property type="match status" value="1"/>
</dbReference>
<dbReference type="EMBL" id="HBUF01011368">
    <property type="protein sequence ID" value="CAG6608360.1"/>
    <property type="molecule type" value="Transcribed_RNA"/>
</dbReference>
<evidence type="ECO:0000256" key="1">
    <source>
        <dbReference type="ARBA" id="ARBA00012493"/>
    </source>
</evidence>
<dbReference type="GO" id="GO:0003676">
    <property type="term" value="F:nucleic acid binding"/>
    <property type="evidence" value="ECO:0007669"/>
    <property type="project" value="InterPro"/>
</dbReference>
<dbReference type="Gene3D" id="3.30.420.10">
    <property type="entry name" value="Ribonuclease H-like superfamily/Ribonuclease H"/>
    <property type="match status" value="1"/>
</dbReference>
<dbReference type="InterPro" id="IPR036397">
    <property type="entry name" value="RNaseH_sf"/>
</dbReference>
<dbReference type="Pfam" id="PF00665">
    <property type="entry name" value="rve"/>
    <property type="match status" value="1"/>
</dbReference>
<evidence type="ECO:0000313" key="4">
    <source>
        <dbReference type="EMBL" id="CAG6608362.1"/>
    </source>
</evidence>
<dbReference type="FunFam" id="1.10.340.70:FF:000003">
    <property type="entry name" value="Protein CBG25708"/>
    <property type="match status" value="1"/>
</dbReference>
<dbReference type="InterPro" id="IPR012337">
    <property type="entry name" value="RNaseH-like_sf"/>
</dbReference>
<dbReference type="Gene3D" id="1.10.340.70">
    <property type="match status" value="1"/>
</dbReference>
<evidence type="ECO:0000256" key="2">
    <source>
        <dbReference type="SAM" id="MobiDB-lite"/>
    </source>
</evidence>
<dbReference type="GO" id="GO:0015074">
    <property type="term" value="P:DNA integration"/>
    <property type="evidence" value="ECO:0007669"/>
    <property type="project" value="InterPro"/>
</dbReference>
<dbReference type="EC" id="2.7.7.49" evidence="1"/>
<dbReference type="EMBL" id="HBUF01011369">
    <property type="protein sequence ID" value="CAG6608362.1"/>
    <property type="molecule type" value="Transcribed_RNA"/>
</dbReference>
<protein>
    <recommendedName>
        <fullName evidence="1">RNA-directed DNA polymerase</fullName>
        <ecNumber evidence="1">2.7.7.49</ecNumber>
    </recommendedName>
</protein>
<reference evidence="4" key="1">
    <citation type="submission" date="2021-05" db="EMBL/GenBank/DDBJ databases">
        <authorList>
            <person name="Alioto T."/>
            <person name="Alioto T."/>
            <person name="Gomez Garrido J."/>
        </authorList>
    </citation>
    <scope>NUCLEOTIDE SEQUENCE</scope>
</reference>
<feature type="domain" description="Integrase catalytic" evidence="3">
    <location>
        <begin position="194"/>
        <end position="346"/>
    </location>
</feature>
<accession>A0A8D8PMG0</accession>
<name>A0A8D8PMG0_9HEMI</name>
<dbReference type="PANTHER" id="PTHR37984">
    <property type="entry name" value="PROTEIN CBG26694"/>
    <property type="match status" value="1"/>
</dbReference>